<proteinExistence type="predicted"/>
<evidence type="ECO:0000256" key="1">
    <source>
        <dbReference type="SAM" id="SignalP"/>
    </source>
</evidence>
<reference evidence="2 3" key="1">
    <citation type="journal article" date="2016" name="Nat. Commun.">
        <title>Thousands of microbial genomes shed light on interconnected biogeochemical processes in an aquifer system.</title>
        <authorList>
            <person name="Anantharaman K."/>
            <person name="Brown C.T."/>
            <person name="Hug L.A."/>
            <person name="Sharon I."/>
            <person name="Castelle C.J."/>
            <person name="Probst A.J."/>
            <person name="Thomas B.C."/>
            <person name="Singh A."/>
            <person name="Wilkins M.J."/>
            <person name="Karaoz U."/>
            <person name="Brodie E.L."/>
            <person name="Williams K.H."/>
            <person name="Hubbard S.S."/>
            <person name="Banfield J.F."/>
        </authorList>
    </citation>
    <scope>NUCLEOTIDE SEQUENCE [LARGE SCALE GENOMIC DNA]</scope>
</reference>
<dbReference type="AlphaFoldDB" id="A0A1F5VWF6"/>
<gene>
    <name evidence="2" type="ORF">A2Y62_13905</name>
</gene>
<comment type="caution">
    <text evidence="2">The sequence shown here is derived from an EMBL/GenBank/DDBJ whole genome shotgun (WGS) entry which is preliminary data.</text>
</comment>
<dbReference type="Proteomes" id="UP000178943">
    <property type="component" value="Unassembled WGS sequence"/>
</dbReference>
<feature type="chain" id="PRO_5009522124" evidence="1">
    <location>
        <begin position="25"/>
        <end position="339"/>
    </location>
</feature>
<name>A0A1F5VWF6_9BACT</name>
<sequence>MKMKYIFILTIGIIVLLKASLCLAAEDDFDFDIKIYNSDAILCEPLWVDITATYKGNEQIEASLSSILLFVDNEKVTFNACIIYGHVSRSRGFRILKKEDSFKIIEDLRCFPPFWKSGKFNVRFEIENDTELLLRTASFEINISEPTGVDKQLYDYAQSVNSPDLKICIKDQSGKCNEDLWSPCTTSSAFDECFKNVTWDEMATEYPNSCYTAWIYNNRIRNLTIKDPRSTANSIKNSKYRAGNSVWDLWGSKIKGTQKHLSGTEYCRWEIEKSLAIINSCSRFPQKDRLMLSIAINNIKLGNEQRGIEILKTLIRESNSREAVWAKEFLEEWMAQKKE</sequence>
<evidence type="ECO:0000313" key="2">
    <source>
        <dbReference type="EMBL" id="OGF67769.1"/>
    </source>
</evidence>
<evidence type="ECO:0000313" key="3">
    <source>
        <dbReference type="Proteomes" id="UP000178943"/>
    </source>
</evidence>
<keyword evidence="1" id="KW-0732">Signal</keyword>
<protein>
    <submittedName>
        <fullName evidence="2">Uncharacterized protein</fullName>
    </submittedName>
</protein>
<dbReference type="EMBL" id="MFGW01000041">
    <property type="protein sequence ID" value="OGF67769.1"/>
    <property type="molecule type" value="Genomic_DNA"/>
</dbReference>
<accession>A0A1F5VWF6</accession>
<feature type="signal peptide" evidence="1">
    <location>
        <begin position="1"/>
        <end position="24"/>
    </location>
</feature>
<organism evidence="2 3">
    <name type="scientific">Candidatus Fischerbacteria bacterium RBG_13_37_8</name>
    <dbReference type="NCBI Taxonomy" id="1817863"/>
    <lineage>
        <taxon>Bacteria</taxon>
        <taxon>Candidatus Fischeribacteriota</taxon>
    </lineage>
</organism>